<dbReference type="InterPro" id="IPR019665">
    <property type="entry name" value="OxRdtase/DH_put_Rossmann_dom"/>
</dbReference>
<dbReference type="SUPFAM" id="SSF51735">
    <property type="entry name" value="NAD(P)-binding Rossmann-fold domains"/>
    <property type="match status" value="1"/>
</dbReference>
<gene>
    <name evidence="2" type="ORF">S01H4_29599</name>
</gene>
<name>X1BBN0_9ZZZZ</name>
<dbReference type="EMBL" id="BART01015205">
    <property type="protein sequence ID" value="GAG81518.1"/>
    <property type="molecule type" value="Genomic_DNA"/>
</dbReference>
<dbReference type="Pfam" id="PF10727">
    <property type="entry name" value="Rossmann-like"/>
    <property type="match status" value="1"/>
</dbReference>
<feature type="domain" description="Putative oxidoreductase/dehydrogenase Rossmann-like" evidence="1">
    <location>
        <begin position="6"/>
        <end position="100"/>
    </location>
</feature>
<reference evidence="2" key="1">
    <citation type="journal article" date="2014" name="Front. Microbiol.">
        <title>High frequency of phylogenetically diverse reductive dehalogenase-homologous genes in deep subseafloor sedimentary metagenomes.</title>
        <authorList>
            <person name="Kawai M."/>
            <person name="Futagami T."/>
            <person name="Toyoda A."/>
            <person name="Takaki Y."/>
            <person name="Nishi S."/>
            <person name="Hori S."/>
            <person name="Arai W."/>
            <person name="Tsubouchi T."/>
            <person name="Morono Y."/>
            <person name="Uchiyama I."/>
            <person name="Ito T."/>
            <person name="Fujiyama A."/>
            <person name="Inagaki F."/>
            <person name="Takami H."/>
        </authorList>
    </citation>
    <scope>NUCLEOTIDE SEQUENCE</scope>
    <source>
        <strain evidence="2">Expedition CK06-06</strain>
    </source>
</reference>
<organism evidence="2">
    <name type="scientific">marine sediment metagenome</name>
    <dbReference type="NCBI Taxonomy" id="412755"/>
    <lineage>
        <taxon>unclassified sequences</taxon>
        <taxon>metagenomes</taxon>
        <taxon>ecological metagenomes</taxon>
    </lineage>
</organism>
<comment type="caution">
    <text evidence="2">The sequence shown here is derived from an EMBL/GenBank/DDBJ whole genome shotgun (WGS) entry which is preliminary data.</text>
</comment>
<evidence type="ECO:0000313" key="2">
    <source>
        <dbReference type="EMBL" id="GAG81518.1"/>
    </source>
</evidence>
<protein>
    <recommendedName>
        <fullName evidence="1">Putative oxidoreductase/dehydrogenase Rossmann-like domain-containing protein</fullName>
    </recommendedName>
</protein>
<proteinExistence type="predicted"/>
<evidence type="ECO:0000259" key="1">
    <source>
        <dbReference type="Pfam" id="PF10727"/>
    </source>
</evidence>
<dbReference type="Gene3D" id="3.40.50.720">
    <property type="entry name" value="NAD(P)-binding Rossmann-like Domain"/>
    <property type="match status" value="1"/>
</dbReference>
<accession>X1BBN0</accession>
<sequence>FEKMTAKDSIAILGMGRVGTAVGYLLRSAGYRIAAIASRSTASAEKAVKYTGGKVCVTLAGAASQAESVFITTGDDAISSVCEEIVKEGGVGAGKKVVHMRE</sequence>
<dbReference type="InterPro" id="IPR036291">
    <property type="entry name" value="NAD(P)-bd_dom_sf"/>
</dbReference>
<dbReference type="PANTHER" id="PTHR40459:SF1">
    <property type="entry name" value="CONSERVED HYPOTHETICAL ALANINE AND LEUCINE RICH PROTEIN"/>
    <property type="match status" value="1"/>
</dbReference>
<dbReference type="PANTHER" id="PTHR40459">
    <property type="entry name" value="CONSERVED HYPOTHETICAL ALANINE AND LEUCINE RICH PROTEIN"/>
    <property type="match status" value="1"/>
</dbReference>
<feature type="non-terminal residue" evidence="2">
    <location>
        <position position="1"/>
    </location>
</feature>
<dbReference type="AlphaFoldDB" id="X1BBN0"/>